<keyword evidence="2" id="KW-1185">Reference proteome</keyword>
<dbReference type="PANTHER" id="PTHR48476:SF1">
    <property type="entry name" value="SHORT-CHAIN DEHYDROGENASE TIC 32, CHLOROPLASTIC-LIKE"/>
    <property type="match status" value="1"/>
</dbReference>
<proteinExistence type="predicted"/>
<sequence length="57" mass="6167">GAATTCYVALHPSLKGVTGKYFLDCNEFEPSAFATNGLLGRKLWDFSNKLINSISKA</sequence>
<dbReference type="EMBL" id="LXQA010024535">
    <property type="protein sequence ID" value="MCH93261.1"/>
    <property type="molecule type" value="Genomic_DNA"/>
</dbReference>
<dbReference type="InterPro" id="IPR055280">
    <property type="entry name" value="TIC32"/>
</dbReference>
<protein>
    <submittedName>
        <fullName evidence="1">Retinol dehydrogenase</fullName>
    </submittedName>
</protein>
<comment type="caution">
    <text evidence="1">The sequence shown here is derived from an EMBL/GenBank/DDBJ whole genome shotgun (WGS) entry which is preliminary data.</text>
</comment>
<dbReference type="Proteomes" id="UP000265520">
    <property type="component" value="Unassembled WGS sequence"/>
</dbReference>
<name>A0A392N0I4_9FABA</name>
<evidence type="ECO:0000313" key="2">
    <source>
        <dbReference type="Proteomes" id="UP000265520"/>
    </source>
</evidence>
<feature type="non-terminal residue" evidence="1">
    <location>
        <position position="1"/>
    </location>
</feature>
<dbReference type="PANTHER" id="PTHR48476">
    <property type="entry name" value="SHORT-CHAIN DEHYDROGENASE TIC 32, CHLOROPLASTIC-LIKE"/>
    <property type="match status" value="1"/>
</dbReference>
<evidence type="ECO:0000313" key="1">
    <source>
        <dbReference type="EMBL" id="MCH93261.1"/>
    </source>
</evidence>
<accession>A0A392N0I4</accession>
<reference evidence="1 2" key="1">
    <citation type="journal article" date="2018" name="Front. Plant Sci.">
        <title>Red Clover (Trifolium pratense) and Zigzag Clover (T. medium) - A Picture of Genomic Similarities and Differences.</title>
        <authorList>
            <person name="Dluhosova J."/>
            <person name="Istvanek J."/>
            <person name="Nedelnik J."/>
            <person name="Repkova J."/>
        </authorList>
    </citation>
    <scope>NUCLEOTIDE SEQUENCE [LARGE SCALE GENOMIC DNA]</scope>
    <source>
        <strain evidence="2">cv. 10/8</strain>
        <tissue evidence="1">Leaf</tissue>
    </source>
</reference>
<organism evidence="1 2">
    <name type="scientific">Trifolium medium</name>
    <dbReference type="NCBI Taxonomy" id="97028"/>
    <lineage>
        <taxon>Eukaryota</taxon>
        <taxon>Viridiplantae</taxon>
        <taxon>Streptophyta</taxon>
        <taxon>Embryophyta</taxon>
        <taxon>Tracheophyta</taxon>
        <taxon>Spermatophyta</taxon>
        <taxon>Magnoliopsida</taxon>
        <taxon>eudicotyledons</taxon>
        <taxon>Gunneridae</taxon>
        <taxon>Pentapetalae</taxon>
        <taxon>rosids</taxon>
        <taxon>fabids</taxon>
        <taxon>Fabales</taxon>
        <taxon>Fabaceae</taxon>
        <taxon>Papilionoideae</taxon>
        <taxon>50 kb inversion clade</taxon>
        <taxon>NPAAA clade</taxon>
        <taxon>Hologalegina</taxon>
        <taxon>IRL clade</taxon>
        <taxon>Trifolieae</taxon>
        <taxon>Trifolium</taxon>
    </lineage>
</organism>
<gene>
    <name evidence="1" type="ORF">A2U01_0014209</name>
</gene>
<dbReference type="AlphaFoldDB" id="A0A392N0I4"/>